<dbReference type="Pfam" id="PF11305">
    <property type="entry name" value="DUF3107"/>
    <property type="match status" value="1"/>
</dbReference>
<accession>A0A1H6X4K7</accession>
<sequence>MEIRIGVQNVSREIAIDTDMSADAVTKAVATAVGGGTLDITDAKGRRVIVPGAALGYVDIGEETKRRVGFEA</sequence>
<dbReference type="EMBL" id="FNZI01000002">
    <property type="protein sequence ID" value="SEJ19505.1"/>
    <property type="molecule type" value="Genomic_DNA"/>
</dbReference>
<name>A0A1H6X4K7_9MICO</name>
<protein>
    <recommendedName>
        <fullName evidence="3">ATP-binding protein</fullName>
    </recommendedName>
</protein>
<dbReference type="AlphaFoldDB" id="A0A1H6X4K7"/>
<dbReference type="STRING" id="1043493.SAMN05421637_1111"/>
<keyword evidence="2" id="KW-1185">Reference proteome</keyword>
<dbReference type="eggNOG" id="ENOG5032YJA">
    <property type="taxonomic scope" value="Bacteria"/>
</dbReference>
<evidence type="ECO:0000313" key="1">
    <source>
        <dbReference type="EMBL" id="SEJ19505.1"/>
    </source>
</evidence>
<reference evidence="2" key="1">
    <citation type="submission" date="2016-10" db="EMBL/GenBank/DDBJ databases">
        <authorList>
            <person name="Varghese N."/>
        </authorList>
    </citation>
    <scope>NUCLEOTIDE SEQUENCE [LARGE SCALE GENOMIC DNA]</scope>
    <source>
        <strain evidence="2">DSM 24868</strain>
    </source>
</reference>
<dbReference type="Proteomes" id="UP000183315">
    <property type="component" value="Unassembled WGS sequence"/>
</dbReference>
<gene>
    <name evidence="1" type="ORF">SAMN05421637_1111</name>
</gene>
<evidence type="ECO:0000313" key="2">
    <source>
        <dbReference type="Proteomes" id="UP000183315"/>
    </source>
</evidence>
<evidence type="ECO:0008006" key="3">
    <source>
        <dbReference type="Google" id="ProtNLM"/>
    </source>
</evidence>
<proteinExistence type="predicted"/>
<dbReference type="InterPro" id="IPR021456">
    <property type="entry name" value="DUF3107"/>
</dbReference>
<dbReference type="OrthoDB" id="3268468at2"/>
<dbReference type="RefSeq" id="WP_042216212.1">
    <property type="nucleotide sequence ID" value="NZ_BBLU01000016.1"/>
</dbReference>
<organism evidence="1 2">
    <name type="scientific">Demequina mangrovi</name>
    <dbReference type="NCBI Taxonomy" id="1043493"/>
    <lineage>
        <taxon>Bacteria</taxon>
        <taxon>Bacillati</taxon>
        <taxon>Actinomycetota</taxon>
        <taxon>Actinomycetes</taxon>
        <taxon>Micrococcales</taxon>
        <taxon>Demequinaceae</taxon>
        <taxon>Demequina</taxon>
    </lineage>
</organism>